<dbReference type="InterPro" id="IPR002545">
    <property type="entry name" value="CheW-lke_dom"/>
</dbReference>
<dbReference type="EMBL" id="FLRA01000003">
    <property type="protein sequence ID" value="SBT16835.1"/>
    <property type="molecule type" value="Genomic_DNA"/>
</dbReference>
<dbReference type="SUPFAM" id="SSF50341">
    <property type="entry name" value="CheW-like"/>
    <property type="match status" value="1"/>
</dbReference>
<sequence length="140" mass="15731">METVEKGICFRLGEERYIHPLHCIKEVLSYQSPAPALGSSPGVEGMIEVRGNMVTVLYGSHLLDINPNQCDQEGHIVVLDLPTGYFGVRVESVERVMDLPDSLEVESMEYRSHQCIQGTMLEEGELYIMVDFSDYCSTLN</sequence>
<dbReference type="SMART" id="SM00260">
    <property type="entry name" value="CheW"/>
    <property type="match status" value="1"/>
</dbReference>
<dbReference type="Gene3D" id="2.40.50.180">
    <property type="entry name" value="CheA-289, Domain 4"/>
    <property type="match status" value="1"/>
</dbReference>
<evidence type="ECO:0000259" key="1">
    <source>
        <dbReference type="PROSITE" id="PS50851"/>
    </source>
</evidence>
<dbReference type="Pfam" id="PF01584">
    <property type="entry name" value="CheW"/>
    <property type="match status" value="1"/>
</dbReference>
<dbReference type="Gene3D" id="2.30.30.40">
    <property type="entry name" value="SH3 Domains"/>
    <property type="match status" value="1"/>
</dbReference>
<evidence type="ECO:0000313" key="4">
    <source>
        <dbReference type="Proteomes" id="UP000092840"/>
    </source>
</evidence>
<accession>A0A1C3JNY9</accession>
<dbReference type="InterPro" id="IPR039315">
    <property type="entry name" value="CheW"/>
</dbReference>
<dbReference type="GO" id="GO:0006935">
    <property type="term" value="P:chemotaxis"/>
    <property type="evidence" value="ECO:0007669"/>
    <property type="project" value="InterPro"/>
</dbReference>
<evidence type="ECO:0000313" key="5">
    <source>
        <dbReference type="Proteomes" id="UP000092871"/>
    </source>
</evidence>
<proteinExistence type="predicted"/>
<dbReference type="AlphaFoldDB" id="A0A1C3JNY9"/>
<dbReference type="Proteomes" id="UP000092871">
    <property type="component" value="Unassembled WGS sequence"/>
</dbReference>
<dbReference type="InterPro" id="IPR036061">
    <property type="entry name" value="CheW-like_dom_sf"/>
</dbReference>
<protein>
    <submittedName>
        <fullName evidence="2">CheW-like domain protein</fullName>
    </submittedName>
</protein>
<dbReference type="EMBL" id="FLRB01000006">
    <property type="protein sequence ID" value="SBT20551.1"/>
    <property type="molecule type" value="Genomic_DNA"/>
</dbReference>
<keyword evidence="4" id="KW-1185">Reference proteome</keyword>
<feature type="domain" description="CheW-like" evidence="1">
    <location>
        <begin position="4"/>
        <end position="140"/>
    </location>
</feature>
<dbReference type="GO" id="GO:0007165">
    <property type="term" value="P:signal transduction"/>
    <property type="evidence" value="ECO:0007669"/>
    <property type="project" value="InterPro"/>
</dbReference>
<dbReference type="PANTHER" id="PTHR22617">
    <property type="entry name" value="CHEMOTAXIS SENSOR HISTIDINE KINASE-RELATED"/>
    <property type="match status" value="1"/>
</dbReference>
<reference evidence="2 5" key="2">
    <citation type="submission" date="2016-06" db="EMBL/GenBank/DDBJ databases">
        <authorList>
            <person name="Kjaerup R.B."/>
            <person name="Dalgaard T.S."/>
            <person name="Juul-Madsen H.R."/>
        </authorList>
    </citation>
    <scope>NUCLEOTIDE SEQUENCE [LARGE SCALE GENOMIC DNA]</scope>
    <source>
        <strain evidence="2 5">CECT 5115</strain>
    </source>
</reference>
<evidence type="ECO:0000313" key="2">
    <source>
        <dbReference type="EMBL" id="SBT16835.1"/>
    </source>
</evidence>
<organism evidence="2 5">
    <name type="scientific">Marinomonas gallaica</name>
    <dbReference type="NCBI Taxonomy" id="1806667"/>
    <lineage>
        <taxon>Bacteria</taxon>
        <taxon>Pseudomonadati</taxon>
        <taxon>Pseudomonadota</taxon>
        <taxon>Gammaproteobacteria</taxon>
        <taxon>Oceanospirillales</taxon>
        <taxon>Oceanospirillaceae</taxon>
        <taxon>Marinomonas</taxon>
    </lineage>
</organism>
<reference evidence="3 4" key="1">
    <citation type="submission" date="2016-06" db="EMBL/GenBank/DDBJ databases">
        <authorList>
            <person name="Rodrigo-Torres L."/>
            <person name="Arahal D.R."/>
        </authorList>
    </citation>
    <scope>NUCLEOTIDE SEQUENCE [LARGE SCALE GENOMIC DNA]</scope>
    <source>
        <strain evidence="3 4">CECT 5116</strain>
    </source>
</reference>
<gene>
    <name evidence="2" type="ORF">MGA5115_00920</name>
    <name evidence="3" type="ORF">MGA5116_01138</name>
</gene>
<dbReference type="RefSeq" id="WP_067032531.1">
    <property type="nucleotide sequence ID" value="NZ_CP187511.1"/>
</dbReference>
<dbReference type="PROSITE" id="PS50851">
    <property type="entry name" value="CHEW"/>
    <property type="match status" value="1"/>
</dbReference>
<dbReference type="GO" id="GO:0005829">
    <property type="term" value="C:cytosol"/>
    <property type="evidence" value="ECO:0007669"/>
    <property type="project" value="TreeGrafter"/>
</dbReference>
<name>A0A1C3JNY9_9GAMM</name>
<dbReference type="PANTHER" id="PTHR22617:SF43">
    <property type="entry name" value="PROTEIN PILI"/>
    <property type="match status" value="1"/>
</dbReference>
<dbReference type="Proteomes" id="UP000092840">
    <property type="component" value="Unassembled WGS sequence"/>
</dbReference>
<evidence type="ECO:0000313" key="3">
    <source>
        <dbReference type="EMBL" id="SBT20551.1"/>
    </source>
</evidence>